<accession>A0A438I6U5</accession>
<evidence type="ECO:0000256" key="3">
    <source>
        <dbReference type="SAM" id="Phobius"/>
    </source>
</evidence>
<dbReference type="InterPro" id="IPR029071">
    <property type="entry name" value="Ubiquitin-like_domsf"/>
</dbReference>
<dbReference type="PROSITE" id="PS50033">
    <property type="entry name" value="UBX"/>
    <property type="match status" value="1"/>
</dbReference>
<sequence>METNECTSEEKLLKLKMLKGREEDRKDQSKLVFGSGKLHETTATVLTAALASKKSDPLASGAPNIASLQPGSSSSMDVPSSSINKDVESSEARPLVASEIIEENKSCEHPVKENIEVGDATSSKVLHANELDSGENEQPTSLNATAKELLPITADLNNSEGCPISPTVKDGCPVPEENSNFTNPHLEVSEGSSQSIPTEVNQAVVDTKTENVEDQKAGTSDISTNKSTDVHLNIRLPNGNSLQEKFPVTSTLSMVKDFVDQNQASGIGSYDLAVPYPRKVFKGQDLSKSLSDLGLLNRQALMVVPHQRAVAHHRGVSSSRDLTNSTNDSGSANDSNGGYFALLRSFLSYLNPLSYLGSTANSSNSEQESQNGMWEYRWILNQSRHPCVILLYLKSFQFESKSREELDSGLKVTFIFALALFVHILCTCTAPIFPCLGGGYWAALGRRSFQGEELSIQKVEANDNEFGSLTGHMSKPCTSEQPQSQRNRETLYSPSPDQSGSTTSRSDERSKQPTASRYGSNIHTLKHDEDDDRFSDRNAFWNGNSTQYGGNNDGN</sequence>
<feature type="compositionally biased region" description="Polar residues" evidence="2">
    <location>
        <begin position="316"/>
        <end position="332"/>
    </location>
</feature>
<keyword evidence="3" id="KW-0472">Membrane</keyword>
<dbReference type="Pfam" id="PF00789">
    <property type="entry name" value="UBX"/>
    <property type="match status" value="1"/>
</dbReference>
<feature type="region of interest" description="Disordered" evidence="2">
    <location>
        <begin position="467"/>
        <end position="555"/>
    </location>
</feature>
<dbReference type="SUPFAM" id="SSF54236">
    <property type="entry name" value="Ubiquitin-like"/>
    <property type="match status" value="1"/>
</dbReference>
<feature type="region of interest" description="Disordered" evidence="2">
    <location>
        <begin position="53"/>
        <end position="93"/>
    </location>
</feature>
<dbReference type="PANTHER" id="PTHR47770">
    <property type="entry name" value="PLANT UBX DOMAIN-CONTAINING PROTEIN 11"/>
    <property type="match status" value="1"/>
</dbReference>
<dbReference type="InterPro" id="IPR001012">
    <property type="entry name" value="UBX_dom"/>
</dbReference>
<feature type="compositionally biased region" description="Polar residues" evidence="2">
    <location>
        <begin position="512"/>
        <end position="523"/>
    </location>
</feature>
<proteinExistence type="predicted"/>
<dbReference type="CDD" id="cd01767">
    <property type="entry name" value="UBX"/>
    <property type="match status" value="1"/>
</dbReference>
<dbReference type="PANTHER" id="PTHR47770:SF1">
    <property type="entry name" value="PLANT UBX DOMAIN-CONTAINING PROTEIN 11"/>
    <property type="match status" value="1"/>
</dbReference>
<feature type="compositionally biased region" description="Polar residues" evidence="2">
    <location>
        <begin position="476"/>
        <end position="504"/>
    </location>
</feature>
<dbReference type="EMBL" id="QGNW01000138">
    <property type="protein sequence ID" value="RVW92387.1"/>
    <property type="molecule type" value="Genomic_DNA"/>
</dbReference>
<evidence type="ECO:0000256" key="1">
    <source>
        <dbReference type="ARBA" id="ARBA00022786"/>
    </source>
</evidence>
<evidence type="ECO:0000256" key="2">
    <source>
        <dbReference type="SAM" id="MobiDB-lite"/>
    </source>
</evidence>
<protein>
    <submittedName>
        <fullName evidence="5">Plant UBX domain-containing protein 11</fullName>
    </submittedName>
</protein>
<evidence type="ECO:0000313" key="6">
    <source>
        <dbReference type="Proteomes" id="UP000288805"/>
    </source>
</evidence>
<name>A0A438I6U5_VITVI</name>
<evidence type="ECO:0000313" key="5">
    <source>
        <dbReference type="EMBL" id="RVW92387.1"/>
    </source>
</evidence>
<dbReference type="Proteomes" id="UP000288805">
    <property type="component" value="Unassembled WGS sequence"/>
</dbReference>
<dbReference type="Gene3D" id="3.10.20.90">
    <property type="entry name" value="Phosphatidylinositol 3-kinase Catalytic Subunit, Chain A, domain 1"/>
    <property type="match status" value="1"/>
</dbReference>
<comment type="caution">
    <text evidence="5">The sequence shown here is derived from an EMBL/GenBank/DDBJ whole genome shotgun (WGS) entry which is preliminary data.</text>
</comment>
<feature type="compositionally biased region" description="Low complexity" evidence="2">
    <location>
        <begin position="72"/>
        <end position="82"/>
    </location>
</feature>
<feature type="domain" description="UBX" evidence="4">
    <location>
        <begin position="225"/>
        <end position="303"/>
    </location>
</feature>
<feature type="compositionally biased region" description="Polar residues" evidence="2">
    <location>
        <begin position="541"/>
        <end position="555"/>
    </location>
</feature>
<evidence type="ECO:0000259" key="4">
    <source>
        <dbReference type="PROSITE" id="PS50033"/>
    </source>
</evidence>
<keyword evidence="3" id="KW-1133">Transmembrane helix</keyword>
<reference evidence="5 6" key="1">
    <citation type="journal article" date="2018" name="PLoS Genet.">
        <title>Population sequencing reveals clonal diversity and ancestral inbreeding in the grapevine cultivar Chardonnay.</title>
        <authorList>
            <person name="Roach M.J."/>
            <person name="Johnson D.L."/>
            <person name="Bohlmann J."/>
            <person name="van Vuuren H.J."/>
            <person name="Jones S.J."/>
            <person name="Pretorius I.S."/>
            <person name="Schmidt S.A."/>
            <person name="Borneman A.R."/>
        </authorList>
    </citation>
    <scope>NUCLEOTIDE SEQUENCE [LARGE SCALE GENOMIC DNA]</scope>
    <source>
        <strain evidence="6">cv. Chardonnay</strain>
        <tissue evidence="5">Leaf</tissue>
    </source>
</reference>
<feature type="transmembrane region" description="Helical" evidence="3">
    <location>
        <begin position="414"/>
        <end position="443"/>
    </location>
</feature>
<keyword evidence="1" id="KW-0833">Ubl conjugation pathway</keyword>
<dbReference type="SMART" id="SM00166">
    <property type="entry name" value="UBX"/>
    <property type="match status" value="1"/>
</dbReference>
<gene>
    <name evidence="5" type="primary">PUX11_2</name>
    <name evidence="5" type="ORF">CK203_032502</name>
</gene>
<feature type="region of interest" description="Disordered" evidence="2">
    <location>
        <begin position="312"/>
        <end position="332"/>
    </location>
</feature>
<organism evidence="5 6">
    <name type="scientific">Vitis vinifera</name>
    <name type="common">Grape</name>
    <dbReference type="NCBI Taxonomy" id="29760"/>
    <lineage>
        <taxon>Eukaryota</taxon>
        <taxon>Viridiplantae</taxon>
        <taxon>Streptophyta</taxon>
        <taxon>Embryophyta</taxon>
        <taxon>Tracheophyta</taxon>
        <taxon>Spermatophyta</taxon>
        <taxon>Magnoliopsida</taxon>
        <taxon>eudicotyledons</taxon>
        <taxon>Gunneridae</taxon>
        <taxon>Pentapetalae</taxon>
        <taxon>rosids</taxon>
        <taxon>Vitales</taxon>
        <taxon>Vitaceae</taxon>
        <taxon>Viteae</taxon>
        <taxon>Vitis</taxon>
    </lineage>
</organism>
<dbReference type="AlphaFoldDB" id="A0A438I6U5"/>
<keyword evidence="3" id="KW-0812">Transmembrane</keyword>